<dbReference type="OrthoDB" id="9805095at2"/>
<dbReference type="HOGENOM" id="CLU_2839995_0_0_6"/>
<dbReference type="RefSeq" id="WP_006745799.1">
    <property type="nucleotide sequence ID" value="NZ_CP007029.1"/>
</dbReference>
<proteinExistence type="predicted"/>
<evidence type="ECO:0000313" key="2">
    <source>
        <dbReference type="Proteomes" id="UP000005289"/>
    </source>
</evidence>
<dbReference type="Proteomes" id="UP000005289">
    <property type="component" value="Chromosome"/>
</dbReference>
<keyword evidence="2" id="KW-1185">Reference proteome</keyword>
<evidence type="ECO:0000313" key="1">
    <source>
        <dbReference type="EMBL" id="AHE97567.1"/>
    </source>
</evidence>
<gene>
    <name evidence="1" type="ORF">THITH_04035</name>
</gene>
<reference evidence="1 2" key="1">
    <citation type="submission" date="2013-12" db="EMBL/GenBank/DDBJ databases">
        <authorList>
            <consortium name="DOE Joint Genome Institute"/>
            <person name="Muyzer G."/>
            <person name="Huntemann M."/>
            <person name="Han J."/>
            <person name="Chen A."/>
            <person name="Kyrpides N."/>
            <person name="Mavromatis K."/>
            <person name="Markowitz V."/>
            <person name="Palaniappan K."/>
            <person name="Ivanova N."/>
            <person name="Schaumberg A."/>
            <person name="Pati A."/>
            <person name="Liolios K."/>
            <person name="Nordberg H.P."/>
            <person name="Cantor M.N."/>
            <person name="Hua S.X."/>
            <person name="Woyke T."/>
        </authorList>
    </citation>
    <scope>NUCLEOTIDE SEQUENCE [LARGE SCALE GENOMIC DNA]</scope>
    <source>
        <strain evidence="1 2">ARh 1</strain>
    </source>
</reference>
<accession>W0DJZ4</accession>
<organism evidence="1 2">
    <name type="scientific">Thioalkalivibrio paradoxus ARh 1</name>
    <dbReference type="NCBI Taxonomy" id="713585"/>
    <lineage>
        <taxon>Bacteria</taxon>
        <taxon>Pseudomonadati</taxon>
        <taxon>Pseudomonadota</taxon>
        <taxon>Gammaproteobacteria</taxon>
        <taxon>Chromatiales</taxon>
        <taxon>Ectothiorhodospiraceae</taxon>
        <taxon>Thioalkalivibrio</taxon>
    </lineage>
</organism>
<sequence>MDKKTYFETSTKMESAGVNPSYVLGWQSGFLHNPKLEEQRVDDAYDAGYNDGLEGKTDGYSAWVQQ</sequence>
<name>W0DJZ4_9GAMM</name>
<protein>
    <submittedName>
        <fullName evidence="1">Uncharacterized protein</fullName>
    </submittedName>
</protein>
<dbReference type="KEGG" id="tti:THITH_04035"/>
<dbReference type="STRING" id="713585.THITH_04035"/>
<dbReference type="EMBL" id="CP007029">
    <property type="protein sequence ID" value="AHE97567.1"/>
    <property type="molecule type" value="Genomic_DNA"/>
</dbReference>
<dbReference type="AlphaFoldDB" id="W0DJZ4"/>